<reference evidence="2 3" key="1">
    <citation type="journal article" date="2011" name="Front. Microbiol.">
        <title>Genomic signatures of strain selection and enhancement in Bacillus atrophaeus var. globigii, a historical biowarfare simulant.</title>
        <authorList>
            <person name="Gibbons H.S."/>
            <person name="Broomall S.M."/>
            <person name="McNew L.A."/>
            <person name="Daligault H."/>
            <person name="Chapman C."/>
            <person name="Bruce D."/>
            <person name="Karavis M."/>
            <person name="Krepps M."/>
            <person name="McGregor P.A."/>
            <person name="Hong C."/>
            <person name="Park K.H."/>
            <person name="Akmal A."/>
            <person name="Feldman A."/>
            <person name="Lin J.S."/>
            <person name="Chang W.E."/>
            <person name="Higgs B.W."/>
            <person name="Demirev P."/>
            <person name="Lindquist J."/>
            <person name="Liem A."/>
            <person name="Fochler E."/>
            <person name="Read T.D."/>
            <person name="Tapia R."/>
            <person name="Johnson S."/>
            <person name="Bishop-Lilly K.A."/>
            <person name="Detter C."/>
            <person name="Han C."/>
            <person name="Sozhamannan S."/>
            <person name="Rosenzweig C.N."/>
            <person name="Skowronski E.W."/>
        </authorList>
    </citation>
    <scope>NUCLEOTIDE SEQUENCE [LARGE SCALE GENOMIC DNA]</scope>
    <source>
        <strain evidence="2 3">MLST1</strain>
    </source>
</reference>
<dbReference type="Proteomes" id="UP000288293">
    <property type="component" value="Unassembled WGS sequence"/>
</dbReference>
<dbReference type="OrthoDB" id="7845843at2"/>
<name>A0A432W7R0_9GAMM</name>
<dbReference type="InterPro" id="IPR032710">
    <property type="entry name" value="NTF2-like_dom_sf"/>
</dbReference>
<dbReference type="Pfam" id="PF14534">
    <property type="entry name" value="DUF4440"/>
    <property type="match status" value="1"/>
</dbReference>
<dbReference type="InterPro" id="IPR027843">
    <property type="entry name" value="DUF4440"/>
</dbReference>
<organism evidence="2 3">
    <name type="scientific">Aliidiomarina minuta</name>
    <dbReference type="NCBI Taxonomy" id="880057"/>
    <lineage>
        <taxon>Bacteria</taxon>
        <taxon>Pseudomonadati</taxon>
        <taxon>Pseudomonadota</taxon>
        <taxon>Gammaproteobacteria</taxon>
        <taxon>Alteromonadales</taxon>
        <taxon>Idiomarinaceae</taxon>
        <taxon>Aliidiomarina</taxon>
    </lineage>
</organism>
<evidence type="ECO:0000313" key="2">
    <source>
        <dbReference type="EMBL" id="RUO26049.1"/>
    </source>
</evidence>
<comment type="caution">
    <text evidence="2">The sequence shown here is derived from an EMBL/GenBank/DDBJ whole genome shotgun (WGS) entry which is preliminary data.</text>
</comment>
<evidence type="ECO:0000259" key="1">
    <source>
        <dbReference type="Pfam" id="PF14534"/>
    </source>
</evidence>
<dbReference type="AlphaFoldDB" id="A0A432W7R0"/>
<evidence type="ECO:0000313" key="3">
    <source>
        <dbReference type="Proteomes" id="UP000288293"/>
    </source>
</evidence>
<dbReference type="SUPFAM" id="SSF54427">
    <property type="entry name" value="NTF2-like"/>
    <property type="match status" value="1"/>
</dbReference>
<proteinExistence type="predicted"/>
<feature type="domain" description="DUF4440" evidence="1">
    <location>
        <begin position="5"/>
        <end position="110"/>
    </location>
</feature>
<protein>
    <recommendedName>
        <fullName evidence="1">DUF4440 domain-containing protein</fullName>
    </recommendedName>
</protein>
<dbReference type="RefSeq" id="WP_126802865.1">
    <property type="nucleotide sequence ID" value="NZ_PIPL01000001.1"/>
</dbReference>
<accession>A0A432W7R0</accession>
<keyword evidence="3" id="KW-1185">Reference proteome</keyword>
<gene>
    <name evidence="2" type="ORF">CWE09_04800</name>
</gene>
<dbReference type="Gene3D" id="3.10.450.50">
    <property type="match status" value="1"/>
</dbReference>
<sequence>MIKEIIKLEKEGWQALSTDSETSHQFFSDILHDDAVMLRPGDKRLAGKKEILESITAEPWEGFKIENERALMLSDKVAVFIYRLTAQHADKGDYAALISSTYVLEDDKLQLILNQHTPL</sequence>
<dbReference type="EMBL" id="PIPL01000001">
    <property type="protein sequence ID" value="RUO26049.1"/>
    <property type="molecule type" value="Genomic_DNA"/>
</dbReference>